<protein>
    <recommendedName>
        <fullName evidence="4">Genome polyprotein</fullName>
    </recommendedName>
</protein>
<keyword evidence="10" id="KW-1090">Inhibition of host innate immune response by virus</keyword>
<dbReference type="GO" id="GO:0008236">
    <property type="term" value="F:serine-type peptidase activity"/>
    <property type="evidence" value="ECO:0007669"/>
    <property type="project" value="UniProtKB-KW"/>
</dbReference>
<keyword evidence="8" id="KW-0945">Host-virus interaction</keyword>
<dbReference type="GO" id="GO:0017111">
    <property type="term" value="F:ribonucleoside triphosphate phosphatase activity"/>
    <property type="evidence" value="ECO:0007669"/>
    <property type="project" value="UniProtKB-EC"/>
</dbReference>
<dbReference type="PROSITE" id="PS51192">
    <property type="entry name" value="HELICASE_ATP_BIND_1"/>
    <property type="match status" value="1"/>
</dbReference>
<feature type="transmembrane region" description="Helical" evidence="30">
    <location>
        <begin position="216"/>
        <end position="247"/>
    </location>
</feature>
<evidence type="ECO:0000256" key="14">
    <source>
        <dbReference type="ARBA" id="ARBA00022801"/>
    </source>
</evidence>
<dbReference type="GO" id="GO:0005524">
    <property type="term" value="F:ATP binding"/>
    <property type="evidence" value="ECO:0007669"/>
    <property type="project" value="UniProtKB-KW"/>
</dbReference>
<evidence type="ECO:0000256" key="12">
    <source>
        <dbReference type="ARBA" id="ARBA00022692"/>
    </source>
</evidence>
<dbReference type="Pfam" id="PF07652">
    <property type="entry name" value="Flavi_DEAD"/>
    <property type="match status" value="1"/>
</dbReference>
<feature type="transmembrane region" description="Helical" evidence="30">
    <location>
        <begin position="87"/>
        <end position="108"/>
    </location>
</feature>
<dbReference type="Gene3D" id="2.40.10.120">
    <property type="match status" value="1"/>
</dbReference>
<dbReference type="InterPro" id="IPR009003">
    <property type="entry name" value="Peptidase_S1_PA"/>
</dbReference>
<dbReference type="Pfam" id="PF00271">
    <property type="entry name" value="Helicase_C"/>
    <property type="match status" value="1"/>
</dbReference>
<evidence type="ECO:0000256" key="25">
    <source>
        <dbReference type="ARBA" id="ARBA00023184"/>
    </source>
</evidence>
<evidence type="ECO:0000256" key="16">
    <source>
        <dbReference type="ARBA" id="ARBA00022806"/>
    </source>
</evidence>
<keyword evidence="27" id="KW-1160">Virus entry into host cell</keyword>
<organism evidence="33">
    <name type="scientific">Thrips tabaci associated jingmen-like virus 1</name>
    <dbReference type="NCBI Taxonomy" id="2771481"/>
    <lineage>
        <taxon>Viruses</taxon>
        <taxon>Riboviria</taxon>
        <taxon>Orthornavirae</taxon>
        <taxon>Kitrinoviricota</taxon>
        <taxon>Flasuviricetes</taxon>
        <taxon>Amarillovirales</taxon>
        <taxon>Flaviviridae</taxon>
    </lineage>
</organism>
<evidence type="ECO:0000256" key="18">
    <source>
        <dbReference type="ARBA" id="ARBA00022840"/>
    </source>
</evidence>
<evidence type="ECO:0000259" key="31">
    <source>
        <dbReference type="PROSITE" id="PS51192"/>
    </source>
</evidence>
<keyword evidence="11" id="KW-0645">Protease</keyword>
<evidence type="ECO:0000256" key="5">
    <source>
        <dbReference type="ARBA" id="ARBA00022506"/>
    </source>
</evidence>
<keyword evidence="9" id="KW-1162">Viral penetration into host cytoplasm</keyword>
<evidence type="ECO:0000256" key="28">
    <source>
        <dbReference type="ARBA" id="ARBA00047631"/>
    </source>
</evidence>
<dbReference type="Gene3D" id="3.40.50.300">
    <property type="entry name" value="P-loop containing nucleotide triphosphate hydrolases"/>
    <property type="match status" value="2"/>
</dbReference>
<evidence type="ECO:0000256" key="22">
    <source>
        <dbReference type="ARBA" id="ARBA00023136"/>
    </source>
</evidence>
<dbReference type="InterPro" id="IPR011492">
    <property type="entry name" value="Flavi_DEAD"/>
</dbReference>
<accession>A0A7H1D358</accession>
<dbReference type="InterPro" id="IPR027417">
    <property type="entry name" value="P-loop_NTPase"/>
</dbReference>
<keyword evidence="26" id="KW-0899">Viral immunoevasion</keyword>
<name>A0A7H1D358_9FLAV</name>
<keyword evidence="15" id="KW-1161">Viral attachment to host cell</keyword>
<dbReference type="GO" id="GO:0006508">
    <property type="term" value="P:proteolysis"/>
    <property type="evidence" value="ECO:0007669"/>
    <property type="project" value="UniProtKB-KW"/>
</dbReference>
<comment type="catalytic activity">
    <reaction evidence="29">
        <text>ATP + H2O = ADP + phosphate + H(+)</text>
        <dbReference type="Rhea" id="RHEA:13065"/>
        <dbReference type="ChEBI" id="CHEBI:15377"/>
        <dbReference type="ChEBI" id="CHEBI:15378"/>
        <dbReference type="ChEBI" id="CHEBI:30616"/>
        <dbReference type="ChEBI" id="CHEBI:43474"/>
        <dbReference type="ChEBI" id="CHEBI:456216"/>
        <dbReference type="EC" id="3.6.4.13"/>
    </reaction>
</comment>
<keyword evidence="13" id="KW-0547">Nucleotide-binding</keyword>
<feature type="domain" description="Helicase ATP-binding" evidence="31">
    <location>
        <begin position="419"/>
        <end position="578"/>
    </location>
</feature>
<evidence type="ECO:0000256" key="11">
    <source>
        <dbReference type="ARBA" id="ARBA00022670"/>
    </source>
</evidence>
<evidence type="ECO:0000256" key="21">
    <source>
        <dbReference type="ARBA" id="ARBA00022989"/>
    </source>
</evidence>
<keyword evidence="23" id="KW-1015">Disulfide bond</keyword>
<evidence type="ECO:0000256" key="4">
    <source>
        <dbReference type="ARBA" id="ARBA00020107"/>
    </source>
</evidence>
<comment type="catalytic activity">
    <reaction evidence="28">
        <text>a ribonucleoside 5'-triphosphate + H2O = a ribonucleoside 5'-diphosphate + phosphate + H(+)</text>
        <dbReference type="Rhea" id="RHEA:23680"/>
        <dbReference type="ChEBI" id="CHEBI:15377"/>
        <dbReference type="ChEBI" id="CHEBI:15378"/>
        <dbReference type="ChEBI" id="CHEBI:43474"/>
        <dbReference type="ChEBI" id="CHEBI:57930"/>
        <dbReference type="ChEBI" id="CHEBI:61557"/>
        <dbReference type="EC" id="3.6.1.15"/>
    </reaction>
</comment>
<evidence type="ECO:0000256" key="23">
    <source>
        <dbReference type="ARBA" id="ARBA00023157"/>
    </source>
</evidence>
<proteinExistence type="predicted"/>
<dbReference type="SMART" id="SM00490">
    <property type="entry name" value="HELICc"/>
    <property type="match status" value="1"/>
</dbReference>
<dbReference type="GO" id="GO:0044167">
    <property type="term" value="C:host cell endoplasmic reticulum membrane"/>
    <property type="evidence" value="ECO:0007669"/>
    <property type="project" value="UniProtKB-SubCell"/>
</dbReference>
<keyword evidence="21 30" id="KW-1133">Transmembrane helix</keyword>
<keyword evidence="17" id="KW-0720">Serine protease</keyword>
<dbReference type="PANTHER" id="PTHR18934">
    <property type="entry name" value="ATP-DEPENDENT RNA HELICASE"/>
    <property type="match status" value="1"/>
</dbReference>
<dbReference type="InterPro" id="IPR001650">
    <property type="entry name" value="Helicase_C-like"/>
</dbReference>
<dbReference type="GO" id="GO:0055036">
    <property type="term" value="C:virion membrane"/>
    <property type="evidence" value="ECO:0007669"/>
    <property type="project" value="UniProtKB-SubCell"/>
</dbReference>
<sequence length="843" mass="93281">MDGNPAMGYLLTIEGSPYVDYSQTTNLRGRVTATVPVFKSFLLMLILGCSLETAPMTLPWALMFFVVVGFLIPNLEVRDLAKVKVFGSLLVALRAPLALPLLVTAILLRKTGSRFRLPALFDILFDMAYDKVTSPEGTCIIGVNSRDTIEFFKTVGDGLWANFSEWISSVTVSNVVTASYLRELELPPVTVKVGEAPHLSAVEAHSMFISGRVRNYFFMSLAIFLFLIFFIFAPTFAFAIAMCLFAIRENAMKGYQEAVASKVDLKSGIYYLRTYFLGWVIDESIGVCVNGVMHATHHATYDATLVVGNRWLKPSYISPEADITVWGGNSAVVLATPQDDKFYLDVNNFDSRTTYEVMVDRDEDGNLSWKGITTPGQSGSPLYVIRDGQQFLVGLAGRWVSVGGKTTEYAKSVKAQPVTTPVIPNEVQYYTQHPGYGKTRKIIPKLVDEGLKRSGMVIVSGPTRTVCEEIASALRSIYGVKVSQDTSDSKARFTAARIHVMAHETLLSRIARGEDAILRAGTIILDEVHFNDASTIALQHITREWAQTGTVVVSWLSATIGEEFDRRSNFHITDTQIDKADQLDTVLTCLNNKQKVIWFVKSVVGKDGVDAMHSAVTLAARDIEPPPRIIKLHRATYASLKDILAAKDYDLVISTNIAECGVNLDVDAVVDCSESFDFYHISNDIVGMVKTISLASSIQRRGRCGRSREGTYYYVHTPDLGDREETAAQFDGKCFASAFAAVEDAKLNLTPAQVRSCLLKGYGAHVGNLIFNRYGRVIDKADVQDAVDSFVDPRRKAARVACPASKKDCVCVTQWTEWFDDRVHDDLVAMIREGRRFGRIALK</sequence>
<evidence type="ECO:0000256" key="1">
    <source>
        <dbReference type="ARBA" id="ARBA00004153"/>
    </source>
</evidence>
<evidence type="ECO:0000256" key="19">
    <source>
        <dbReference type="ARBA" id="ARBA00022844"/>
    </source>
</evidence>
<keyword evidence="24" id="KW-0325">Glycoprotein</keyword>
<evidence type="ECO:0000256" key="26">
    <source>
        <dbReference type="ARBA" id="ARBA00023280"/>
    </source>
</evidence>
<feature type="transmembrane region" description="Helical" evidence="30">
    <location>
        <begin position="31"/>
        <end position="51"/>
    </location>
</feature>
<evidence type="ECO:0000256" key="8">
    <source>
        <dbReference type="ARBA" id="ARBA00022581"/>
    </source>
</evidence>
<evidence type="ECO:0000256" key="29">
    <source>
        <dbReference type="ARBA" id="ARBA00047984"/>
    </source>
</evidence>
<dbReference type="SUPFAM" id="SSF52540">
    <property type="entry name" value="P-loop containing nucleoside triphosphate hydrolases"/>
    <property type="match status" value="1"/>
</dbReference>
<dbReference type="SUPFAM" id="SSF50494">
    <property type="entry name" value="Trypsin-like serine proteases"/>
    <property type="match status" value="1"/>
</dbReference>
<evidence type="ECO:0000256" key="9">
    <source>
        <dbReference type="ARBA" id="ARBA00022595"/>
    </source>
</evidence>
<keyword evidence="14" id="KW-0378">Hydrolase</keyword>
<evidence type="ECO:0000256" key="20">
    <source>
        <dbReference type="ARBA" id="ARBA00022870"/>
    </source>
</evidence>
<feature type="domain" description="Helicase C-terminal" evidence="32">
    <location>
        <begin position="582"/>
        <end position="750"/>
    </location>
</feature>
<keyword evidence="16" id="KW-0347">Helicase</keyword>
<evidence type="ECO:0000256" key="13">
    <source>
        <dbReference type="ARBA" id="ARBA00022741"/>
    </source>
</evidence>
<keyword evidence="19" id="KW-0946">Virion</keyword>
<reference evidence="33" key="1">
    <citation type="submission" date="2019-11" db="EMBL/GenBank/DDBJ databases">
        <title>Complexity of the virome associated to tospovirus-transmitting thrips species.</title>
        <authorList>
            <person name="Chiapello M."/>
            <person name="Bosco L."/>
            <person name="Ciuffo M."/>
            <person name="Ottati S."/>
            <person name="Vallino M."/>
            <person name="Salem N."/>
            <person name="Rosa C."/>
            <person name="Tavella L."/>
            <person name="Turina M."/>
        </authorList>
    </citation>
    <scope>NUCLEOTIDE SEQUENCE</scope>
    <source>
        <strain evidence="33">THR-E_DN19401</strain>
    </source>
</reference>
<dbReference type="GO" id="GO:0003723">
    <property type="term" value="F:RNA binding"/>
    <property type="evidence" value="ECO:0007669"/>
    <property type="project" value="TreeGrafter"/>
</dbReference>
<evidence type="ECO:0000256" key="17">
    <source>
        <dbReference type="ARBA" id="ARBA00022825"/>
    </source>
</evidence>
<keyword evidence="7" id="KW-0167">Capsid protein</keyword>
<evidence type="ECO:0000256" key="6">
    <source>
        <dbReference type="ARBA" id="ARBA00022510"/>
    </source>
</evidence>
<dbReference type="GO" id="GO:0039654">
    <property type="term" value="P:fusion of virus membrane with host endosome membrane"/>
    <property type="evidence" value="ECO:0007669"/>
    <property type="project" value="UniProtKB-KW"/>
</dbReference>
<keyword evidence="6" id="KW-1170">Fusion of virus membrane with host endosomal membrane</keyword>
<evidence type="ECO:0000256" key="7">
    <source>
        <dbReference type="ARBA" id="ARBA00022561"/>
    </source>
</evidence>
<keyword evidence="5" id="KW-1168">Fusion of virus membrane with host membrane</keyword>
<keyword evidence="25" id="KW-1038">Host endoplasmic reticulum</keyword>
<evidence type="ECO:0000256" key="27">
    <source>
        <dbReference type="ARBA" id="ARBA00023296"/>
    </source>
</evidence>
<evidence type="ECO:0000256" key="10">
    <source>
        <dbReference type="ARBA" id="ARBA00022632"/>
    </source>
</evidence>
<keyword evidence="12 30" id="KW-0812">Transmembrane</keyword>
<evidence type="ECO:0000313" key="33">
    <source>
        <dbReference type="EMBL" id="QNS31062.1"/>
    </source>
</evidence>
<dbReference type="PANTHER" id="PTHR18934:SF99">
    <property type="entry name" value="ATP-DEPENDENT RNA HELICASE DHX37-RELATED"/>
    <property type="match status" value="1"/>
</dbReference>
<evidence type="ECO:0000256" key="2">
    <source>
        <dbReference type="ARBA" id="ARBA00004182"/>
    </source>
</evidence>
<dbReference type="GO" id="GO:0019062">
    <property type="term" value="P:virion attachment to host cell"/>
    <property type="evidence" value="ECO:0007669"/>
    <property type="project" value="UniProtKB-KW"/>
</dbReference>
<evidence type="ECO:0000256" key="24">
    <source>
        <dbReference type="ARBA" id="ARBA00023180"/>
    </source>
</evidence>
<dbReference type="EMBL" id="MN764159">
    <property type="protein sequence ID" value="QNS31062.1"/>
    <property type="molecule type" value="Genomic_RNA"/>
</dbReference>
<dbReference type="GO" id="GO:0019028">
    <property type="term" value="C:viral capsid"/>
    <property type="evidence" value="ECO:0007669"/>
    <property type="project" value="UniProtKB-KW"/>
</dbReference>
<keyword evidence="18" id="KW-0067">ATP-binding</keyword>
<dbReference type="GO" id="GO:0052170">
    <property type="term" value="P:symbiont-mediated suppression of host innate immune response"/>
    <property type="evidence" value="ECO:0007669"/>
    <property type="project" value="UniProtKB-KW"/>
</dbReference>
<evidence type="ECO:0000259" key="32">
    <source>
        <dbReference type="PROSITE" id="PS51194"/>
    </source>
</evidence>
<dbReference type="GO" id="GO:0003724">
    <property type="term" value="F:RNA helicase activity"/>
    <property type="evidence" value="ECO:0007669"/>
    <property type="project" value="UniProtKB-EC"/>
</dbReference>
<dbReference type="GO" id="GO:0046718">
    <property type="term" value="P:symbiont entry into host cell"/>
    <property type="evidence" value="ECO:0007669"/>
    <property type="project" value="UniProtKB-KW"/>
</dbReference>
<comment type="subcellular location">
    <subcellularLocation>
        <location evidence="1">Host endoplasmic reticulum membrane</location>
        <topology evidence="1">Multi-pass membrane protein</topology>
    </subcellularLocation>
    <subcellularLocation>
        <location evidence="3">Host endoplasmic reticulum membrane</location>
        <topology evidence="3">Peripheral membrane protein</topology>
    </subcellularLocation>
    <subcellularLocation>
        <location evidence="2">Virion membrane</location>
    </subcellularLocation>
</comment>
<keyword evidence="22 30" id="KW-0472">Membrane</keyword>
<keyword evidence="20" id="KW-1043">Host membrane</keyword>
<evidence type="ECO:0000256" key="30">
    <source>
        <dbReference type="SAM" id="Phobius"/>
    </source>
</evidence>
<dbReference type="InterPro" id="IPR014001">
    <property type="entry name" value="Helicase_ATP-bd"/>
</dbReference>
<evidence type="ECO:0000256" key="3">
    <source>
        <dbReference type="ARBA" id="ARBA00004291"/>
    </source>
</evidence>
<feature type="transmembrane region" description="Helical" evidence="30">
    <location>
        <begin position="58"/>
        <end position="75"/>
    </location>
</feature>
<evidence type="ECO:0000256" key="15">
    <source>
        <dbReference type="ARBA" id="ARBA00022804"/>
    </source>
</evidence>
<dbReference type="PROSITE" id="PS51194">
    <property type="entry name" value="HELICASE_CTER"/>
    <property type="match status" value="1"/>
</dbReference>